<proteinExistence type="inferred from homology"/>
<evidence type="ECO:0000256" key="1">
    <source>
        <dbReference type="ARBA" id="ARBA00009964"/>
    </source>
</evidence>
<protein>
    <submittedName>
        <fullName evidence="3">IS3 family transposase</fullName>
    </submittedName>
</protein>
<evidence type="ECO:0000313" key="4">
    <source>
        <dbReference type="Proteomes" id="UP001596015"/>
    </source>
</evidence>
<dbReference type="InterPro" id="IPR009057">
    <property type="entry name" value="Homeodomain-like_sf"/>
</dbReference>
<dbReference type="SUPFAM" id="SSF53098">
    <property type="entry name" value="Ribonuclease H-like"/>
    <property type="match status" value="1"/>
</dbReference>
<sequence>MKKSRFTEEQIAFALKQAELGTPVGEACRKMGISEPTFYAWRKKYGGLGPSELRRLKQLEDENRKLKQLVADLSLDKAMLQDVLFKKALSASRKRQLAESLIEQFGASTWQACGVLALARSVFYYRSQAQDQRPLMQRIREITATRVRYGYRRVHELLKREGWEINHKRVYRLYRQAGLSLRLKRPRRHRMAATRRERVLAAGLDQVWSKDFVSDALFNGKRLRALTLVDEFSRECLAIHVDGSIVAADVVEVMTRLNETGRQPARIRVDNGPGFISRVLDCWAYKQGVTLDFSRPGKPTDNAFVESFNGKFRAECLNTHWFLSLDDARQKIETWRQNYNQVRPHSSLGWLTPEEFATSLCRTETSSETPPEFLLIAGPDMG</sequence>
<dbReference type="InterPro" id="IPR048020">
    <property type="entry name" value="Transpos_IS3"/>
</dbReference>
<dbReference type="EMBL" id="JBHSEO010000009">
    <property type="protein sequence ID" value="MFC4415199.1"/>
    <property type="molecule type" value="Genomic_DNA"/>
</dbReference>
<feature type="domain" description="Integrase catalytic" evidence="2">
    <location>
        <begin position="182"/>
        <end position="361"/>
    </location>
</feature>
<dbReference type="SUPFAM" id="SSF46689">
    <property type="entry name" value="Homeodomain-like"/>
    <property type="match status" value="1"/>
</dbReference>
<gene>
    <name evidence="3" type="ORF">ACFO0E_02055</name>
</gene>
<dbReference type="PANTHER" id="PTHR47515:SF1">
    <property type="entry name" value="BLR2054 PROTEIN"/>
    <property type="match status" value="1"/>
</dbReference>
<dbReference type="RefSeq" id="WP_246942404.1">
    <property type="nucleotide sequence ID" value="NZ_JAKGAK010000022.1"/>
</dbReference>
<dbReference type="InterPro" id="IPR002514">
    <property type="entry name" value="Transposase_8"/>
</dbReference>
<dbReference type="Pfam" id="PF13276">
    <property type="entry name" value="HTH_21"/>
    <property type="match status" value="1"/>
</dbReference>
<dbReference type="Gene3D" id="3.30.420.10">
    <property type="entry name" value="Ribonuclease H-like superfamily/Ribonuclease H"/>
    <property type="match status" value="1"/>
</dbReference>
<dbReference type="InterPro" id="IPR012337">
    <property type="entry name" value="RNaseH-like_sf"/>
</dbReference>
<organism evidence="3 4">
    <name type="scientific">Chromohalobacter beijerinckii</name>
    <dbReference type="NCBI Taxonomy" id="86179"/>
    <lineage>
        <taxon>Bacteria</taxon>
        <taxon>Pseudomonadati</taxon>
        <taxon>Pseudomonadota</taxon>
        <taxon>Gammaproteobacteria</taxon>
        <taxon>Oceanospirillales</taxon>
        <taxon>Halomonadaceae</taxon>
        <taxon>Chromohalobacter</taxon>
    </lineage>
</organism>
<keyword evidence="4" id="KW-1185">Reference proteome</keyword>
<name>A0ABV8X8P6_9GAMM</name>
<evidence type="ECO:0000259" key="2">
    <source>
        <dbReference type="PROSITE" id="PS50994"/>
    </source>
</evidence>
<dbReference type="Pfam" id="PF01527">
    <property type="entry name" value="HTH_Tnp_1"/>
    <property type="match status" value="1"/>
</dbReference>
<dbReference type="InterPro" id="IPR025948">
    <property type="entry name" value="HTH-like_dom"/>
</dbReference>
<dbReference type="Pfam" id="PF13683">
    <property type="entry name" value="rve_3"/>
    <property type="match status" value="1"/>
</dbReference>
<accession>A0ABV8X8P6</accession>
<dbReference type="NCBIfam" id="NF033516">
    <property type="entry name" value="transpos_IS3"/>
    <property type="match status" value="1"/>
</dbReference>
<reference evidence="4" key="1">
    <citation type="journal article" date="2019" name="Int. J. Syst. Evol. Microbiol.">
        <title>The Global Catalogue of Microorganisms (GCM) 10K type strain sequencing project: providing services to taxonomists for standard genome sequencing and annotation.</title>
        <authorList>
            <consortium name="The Broad Institute Genomics Platform"/>
            <consortium name="The Broad Institute Genome Sequencing Center for Infectious Disease"/>
            <person name="Wu L."/>
            <person name="Ma J."/>
        </authorList>
    </citation>
    <scope>NUCLEOTIDE SEQUENCE [LARGE SCALE GENOMIC DNA]</scope>
    <source>
        <strain evidence="4">CCUG 49679</strain>
    </source>
</reference>
<dbReference type="InterPro" id="IPR001584">
    <property type="entry name" value="Integrase_cat-core"/>
</dbReference>
<comment type="similarity">
    <text evidence="1">Belongs to the transposase 8 family.</text>
</comment>
<comment type="caution">
    <text evidence="3">The sequence shown here is derived from an EMBL/GenBank/DDBJ whole genome shotgun (WGS) entry which is preliminary data.</text>
</comment>
<dbReference type="PROSITE" id="PS50994">
    <property type="entry name" value="INTEGRASE"/>
    <property type="match status" value="1"/>
</dbReference>
<dbReference type="Proteomes" id="UP001596015">
    <property type="component" value="Unassembled WGS sequence"/>
</dbReference>
<dbReference type="PANTHER" id="PTHR47515">
    <property type="entry name" value="LOW CALCIUM RESPONSE LOCUS PROTEIN T"/>
    <property type="match status" value="1"/>
</dbReference>
<dbReference type="InterPro" id="IPR036397">
    <property type="entry name" value="RNaseH_sf"/>
</dbReference>
<evidence type="ECO:0000313" key="3">
    <source>
        <dbReference type="EMBL" id="MFC4415199.1"/>
    </source>
</evidence>